<organism evidence="1 2">
    <name type="scientific">Pleurotus eryngii</name>
    <name type="common">Boletus of the steppes</name>
    <dbReference type="NCBI Taxonomy" id="5323"/>
    <lineage>
        <taxon>Eukaryota</taxon>
        <taxon>Fungi</taxon>
        <taxon>Dikarya</taxon>
        <taxon>Basidiomycota</taxon>
        <taxon>Agaricomycotina</taxon>
        <taxon>Agaricomycetes</taxon>
        <taxon>Agaricomycetidae</taxon>
        <taxon>Agaricales</taxon>
        <taxon>Pleurotineae</taxon>
        <taxon>Pleurotaceae</taxon>
        <taxon>Pleurotus</taxon>
    </lineage>
</organism>
<protein>
    <submittedName>
        <fullName evidence="1">Uncharacterized protein</fullName>
    </submittedName>
</protein>
<evidence type="ECO:0000313" key="1">
    <source>
        <dbReference type="EMBL" id="KAF9492626.1"/>
    </source>
</evidence>
<reference evidence="1" key="1">
    <citation type="submission" date="2020-11" db="EMBL/GenBank/DDBJ databases">
        <authorList>
            <consortium name="DOE Joint Genome Institute"/>
            <person name="Ahrendt S."/>
            <person name="Riley R."/>
            <person name="Andreopoulos W."/>
            <person name="Labutti K."/>
            <person name="Pangilinan J."/>
            <person name="Ruiz-Duenas F.J."/>
            <person name="Barrasa J.M."/>
            <person name="Sanchez-Garcia M."/>
            <person name="Camarero S."/>
            <person name="Miyauchi S."/>
            <person name="Serrano A."/>
            <person name="Linde D."/>
            <person name="Babiker R."/>
            <person name="Drula E."/>
            <person name="Ayuso-Fernandez I."/>
            <person name="Pacheco R."/>
            <person name="Padilla G."/>
            <person name="Ferreira P."/>
            <person name="Barriuso J."/>
            <person name="Kellner H."/>
            <person name="Castanera R."/>
            <person name="Alfaro M."/>
            <person name="Ramirez L."/>
            <person name="Pisabarro A.G."/>
            <person name="Kuo A."/>
            <person name="Tritt A."/>
            <person name="Lipzen A."/>
            <person name="He G."/>
            <person name="Yan M."/>
            <person name="Ng V."/>
            <person name="Cullen D."/>
            <person name="Martin F."/>
            <person name="Rosso M.-N."/>
            <person name="Henrissat B."/>
            <person name="Hibbett D."/>
            <person name="Martinez A.T."/>
            <person name="Grigoriev I.V."/>
        </authorList>
    </citation>
    <scope>NUCLEOTIDE SEQUENCE</scope>
    <source>
        <strain evidence="1">ATCC 90797</strain>
    </source>
</reference>
<gene>
    <name evidence="1" type="ORF">BDN71DRAFT_1396440</name>
</gene>
<evidence type="ECO:0000313" key="2">
    <source>
        <dbReference type="Proteomes" id="UP000807025"/>
    </source>
</evidence>
<accession>A0A9P5ZS08</accession>
<dbReference type="Proteomes" id="UP000807025">
    <property type="component" value="Unassembled WGS sequence"/>
</dbReference>
<keyword evidence="2" id="KW-1185">Reference proteome</keyword>
<dbReference type="AlphaFoldDB" id="A0A9P5ZS08"/>
<comment type="caution">
    <text evidence="1">The sequence shown here is derived from an EMBL/GenBank/DDBJ whole genome shotgun (WGS) entry which is preliminary data.</text>
</comment>
<dbReference type="OrthoDB" id="2369050at2759"/>
<name>A0A9P5ZS08_PLEER</name>
<dbReference type="EMBL" id="MU154598">
    <property type="protein sequence ID" value="KAF9492626.1"/>
    <property type="molecule type" value="Genomic_DNA"/>
</dbReference>
<sequence length="193" mass="21903">MSILHMKQGSRPFIDFALDMMGRNNLLAMIASFMNNDFIRDAIEARMEPDLATECHRESINCFKAFKVWMDKVKRLDEKRHWCLEEITKEFVRLSIKAPANNSGGQAPLRTFTAMNPSKAVSSSSSSSSSSNFISIPKLTADKRKLLQNNGGCFKCHRFWTNHISPHCPNLPVDGSMYKMIKVVPPRPANYMS</sequence>
<proteinExistence type="predicted"/>